<dbReference type="OrthoDB" id="4193796at2"/>
<evidence type="ECO:0000313" key="2">
    <source>
        <dbReference type="Proteomes" id="UP000305792"/>
    </source>
</evidence>
<dbReference type="AlphaFoldDB" id="A0A4V4HNZ9"/>
<keyword evidence="2" id="KW-1185">Reference proteome</keyword>
<sequence>MDRYEYPPVDRIDPFDVRRGQPQFIVFGGGRSSYATTERPDLLGLKLADWIPMGYKVLSFAQKAAVFRRGKPAREWPLVVDGPDEEPPLDDRPGLRQTHAWKRSSCGYRLQVPGRDLHVLGYDRTEADEAAAAASRPRGPAALWFVYDVANWH</sequence>
<evidence type="ECO:0000313" key="1">
    <source>
        <dbReference type="EMBL" id="THV28056.1"/>
    </source>
</evidence>
<dbReference type="Proteomes" id="UP000305792">
    <property type="component" value="Unassembled WGS sequence"/>
</dbReference>
<protein>
    <submittedName>
        <fullName evidence="1">Uncharacterized protein</fullName>
    </submittedName>
</protein>
<accession>A0A4V4HNZ9</accession>
<name>A0A4V4HNZ9_9ACTN</name>
<dbReference type="EMBL" id="STGX01000009">
    <property type="protein sequence ID" value="THV28056.1"/>
    <property type="molecule type" value="Genomic_DNA"/>
</dbReference>
<comment type="caution">
    <text evidence="1">The sequence shown here is derived from an EMBL/GenBank/DDBJ whole genome shotgun (WGS) entry which is preliminary data.</text>
</comment>
<proteinExistence type="predicted"/>
<reference evidence="1 2" key="1">
    <citation type="journal article" date="2018" name="Int. J. Syst. Evol. Microbiol.">
        <title>Glycomyces paridis sp. nov., isolated from the medicinal plant Paris polyphylla.</title>
        <authorList>
            <person name="Fang X.M."/>
            <person name="Bai J.L."/>
            <person name="Su J."/>
            <person name="Zhao L.L."/>
            <person name="Liu H.Y."/>
            <person name="Ma B.P."/>
            <person name="Zhang Y.Q."/>
            <person name="Yu L.Y."/>
        </authorList>
    </citation>
    <scope>NUCLEOTIDE SEQUENCE [LARGE SCALE GENOMIC DNA]</scope>
    <source>
        <strain evidence="1 2">CPCC 204357</strain>
    </source>
</reference>
<dbReference type="RefSeq" id="WP_136530288.1">
    <property type="nucleotide sequence ID" value="NZ_STGX01000009.1"/>
</dbReference>
<organism evidence="1 2">
    <name type="scientific">Glycomyces paridis</name>
    <dbReference type="NCBI Taxonomy" id="2126555"/>
    <lineage>
        <taxon>Bacteria</taxon>
        <taxon>Bacillati</taxon>
        <taxon>Actinomycetota</taxon>
        <taxon>Actinomycetes</taxon>
        <taxon>Glycomycetales</taxon>
        <taxon>Glycomycetaceae</taxon>
        <taxon>Glycomyces</taxon>
    </lineage>
</organism>
<gene>
    <name evidence="1" type="ORF">E9998_13845</name>
</gene>